<organism evidence="1 2">
    <name type="scientific">Aristaeella hokkaidonensis</name>
    <dbReference type="NCBI Taxonomy" id="3046382"/>
    <lineage>
        <taxon>Bacteria</taxon>
        <taxon>Bacillati</taxon>
        <taxon>Bacillota</taxon>
        <taxon>Clostridia</taxon>
        <taxon>Eubacteriales</taxon>
        <taxon>Aristaeellaceae</taxon>
        <taxon>Aristaeella</taxon>
    </lineage>
</organism>
<protein>
    <submittedName>
        <fullName evidence="1">YicC family protein</fullName>
    </submittedName>
</protein>
<evidence type="ECO:0000313" key="2">
    <source>
        <dbReference type="Proteomes" id="UP000682782"/>
    </source>
</evidence>
<keyword evidence="2" id="KW-1185">Reference proteome</keyword>
<evidence type="ECO:0000313" key="1">
    <source>
        <dbReference type="EMBL" id="QUC68119.1"/>
    </source>
</evidence>
<sequence>MHSMTGCGSGKVQQDGWEVTIDLKTVNHRFLDIGMRLPRNLNFLEQTIRDSIGKRILRGHVDVFLTVKRTDSSATTVECDPELAGRYLEAAKLLAGQTGIENDMTISRLMKMEGVLTLNEQEMDEDTVSRICAEAADIAAEQLVQMRAREGEHLKEDLKVHLDAVEKLRNAILERAPMVVTEYREKLENRLKSLLTEAIEPQRIAQEVAIMADRCAIDEELARLDSHIRQMRKYLESSGETGKKMDFLIQEMNRETNTIGSKASDTVIAQHVVDLKSEIEKLREQIQNVE</sequence>
<reference evidence="1" key="1">
    <citation type="submission" date="2021-01" db="EMBL/GenBank/DDBJ databases">
        <title>Complete genome sequence of Clostridiales bacterium R-7.</title>
        <authorList>
            <person name="Mahoney-Kurpe S.C."/>
            <person name="Palevich N."/>
            <person name="Koike S."/>
            <person name="Moon C.D."/>
            <person name="Attwood G.T."/>
        </authorList>
    </citation>
    <scope>NUCLEOTIDE SEQUENCE</scope>
    <source>
        <strain evidence="1">R-7</strain>
    </source>
</reference>
<dbReference type="Proteomes" id="UP000682782">
    <property type="component" value="Chromosome"/>
</dbReference>
<name>A0AC61N968_9FIRM</name>
<dbReference type="EMBL" id="CP068393">
    <property type="protein sequence ID" value="QUC68119.1"/>
    <property type="molecule type" value="Genomic_DNA"/>
</dbReference>
<gene>
    <name evidence="1" type="ORF">JYE49_05350</name>
</gene>
<proteinExistence type="predicted"/>
<accession>A0AC61N968</accession>